<evidence type="ECO:0000313" key="6">
    <source>
        <dbReference type="Proteomes" id="UP001178461"/>
    </source>
</evidence>
<feature type="compositionally biased region" description="Polar residues" evidence="2">
    <location>
        <begin position="119"/>
        <end position="131"/>
    </location>
</feature>
<keyword evidence="3" id="KW-0472">Membrane</keyword>
<dbReference type="AlphaFoldDB" id="A0AA35PJ21"/>
<dbReference type="PANTHER" id="PTHR15060:SF0">
    <property type="entry name" value="INTERLEUKIN-15 RECEPTOR SUBUNIT ALPHA"/>
    <property type="match status" value="1"/>
</dbReference>
<dbReference type="GO" id="GO:0042010">
    <property type="term" value="F:interleukin-15 receptor activity"/>
    <property type="evidence" value="ECO:0007669"/>
    <property type="project" value="InterPro"/>
</dbReference>
<reference evidence="5" key="1">
    <citation type="submission" date="2022-12" db="EMBL/GenBank/DDBJ databases">
        <authorList>
            <person name="Alioto T."/>
            <person name="Alioto T."/>
            <person name="Gomez Garrido J."/>
        </authorList>
    </citation>
    <scope>NUCLEOTIDE SEQUENCE</scope>
</reference>
<feature type="compositionally biased region" description="Basic and acidic residues" evidence="2">
    <location>
        <begin position="303"/>
        <end position="314"/>
    </location>
</feature>
<dbReference type="PANTHER" id="PTHR15060">
    <property type="entry name" value="INTERLEUKIN-15 RECEPTOR SUBUNIT ALPHA"/>
    <property type="match status" value="1"/>
</dbReference>
<feature type="chain" id="PRO_5041287850" description="Sushi domain-containing protein" evidence="4">
    <location>
        <begin position="20"/>
        <end position="326"/>
    </location>
</feature>
<evidence type="ECO:0000256" key="4">
    <source>
        <dbReference type="SAM" id="SignalP"/>
    </source>
</evidence>
<keyword evidence="1" id="KW-1015">Disulfide bond</keyword>
<keyword evidence="3" id="KW-1133">Transmembrane helix</keyword>
<feature type="region of interest" description="Disordered" evidence="2">
    <location>
        <begin position="25"/>
        <end position="58"/>
    </location>
</feature>
<dbReference type="SUPFAM" id="SSF57535">
    <property type="entry name" value="Complement control module/SCR domain"/>
    <property type="match status" value="1"/>
</dbReference>
<keyword evidence="3" id="KW-0812">Transmembrane</keyword>
<proteinExistence type="predicted"/>
<sequence length="326" mass="34462">MAPRRLLLLLLAWLLGAWGPLSPPAAARRDPTELQKAPGNCGDPPQVQNAEVPKGSGDGNKLRYSCVKNYKRKAGTSSLAMCRQNDTTKKFQWEVRLSCIRDPSLPATTTEDPRREAETSTPATPQAAGVNTSVASAAAPYGSETPSPSDSIATLLRTAKPTRPGRTTATTSAPEVGRHTPGTVSESSAKCESATAKASQPTTSKRISAGNRTTAVTPGRVSGVTPEPSVPVPPIERQAGSLPLRIGVPFLVLGVLLIGCLAFWYRRRWCPVQGQADIPLEEQIPMAAERSEPGDQAPPAAGRPDDLRPTDEGVRMLPPHCSPSSG</sequence>
<evidence type="ECO:0000313" key="5">
    <source>
        <dbReference type="EMBL" id="CAI5786562.1"/>
    </source>
</evidence>
<feature type="region of interest" description="Disordered" evidence="2">
    <location>
        <begin position="213"/>
        <end position="232"/>
    </location>
</feature>
<dbReference type="EMBL" id="OX395135">
    <property type="protein sequence ID" value="CAI5786562.1"/>
    <property type="molecule type" value="Genomic_DNA"/>
</dbReference>
<evidence type="ECO:0000256" key="2">
    <source>
        <dbReference type="SAM" id="MobiDB-lite"/>
    </source>
</evidence>
<evidence type="ECO:0008006" key="7">
    <source>
        <dbReference type="Google" id="ProtNLM"/>
    </source>
</evidence>
<keyword evidence="6" id="KW-1185">Reference proteome</keyword>
<keyword evidence="4" id="KW-0732">Signal</keyword>
<feature type="region of interest" description="Disordered" evidence="2">
    <location>
        <begin position="103"/>
        <end position="131"/>
    </location>
</feature>
<feature type="compositionally biased region" description="Polar residues" evidence="2">
    <location>
        <begin position="182"/>
        <end position="207"/>
    </location>
</feature>
<protein>
    <recommendedName>
        <fullName evidence="7">Sushi domain-containing protein</fullName>
    </recommendedName>
</protein>
<evidence type="ECO:0000256" key="1">
    <source>
        <dbReference type="ARBA" id="ARBA00023157"/>
    </source>
</evidence>
<dbReference type="Gene3D" id="2.20.28.230">
    <property type="match status" value="1"/>
</dbReference>
<feature type="signal peptide" evidence="4">
    <location>
        <begin position="1"/>
        <end position="19"/>
    </location>
</feature>
<dbReference type="InterPro" id="IPR035976">
    <property type="entry name" value="Sushi/SCR/CCP_sf"/>
</dbReference>
<gene>
    <name evidence="5" type="ORF">PODLI_1B003914</name>
</gene>
<dbReference type="Proteomes" id="UP001178461">
    <property type="component" value="Chromosome 10"/>
</dbReference>
<organism evidence="5 6">
    <name type="scientific">Podarcis lilfordi</name>
    <name type="common">Lilford's wall lizard</name>
    <dbReference type="NCBI Taxonomy" id="74358"/>
    <lineage>
        <taxon>Eukaryota</taxon>
        <taxon>Metazoa</taxon>
        <taxon>Chordata</taxon>
        <taxon>Craniata</taxon>
        <taxon>Vertebrata</taxon>
        <taxon>Euteleostomi</taxon>
        <taxon>Lepidosauria</taxon>
        <taxon>Squamata</taxon>
        <taxon>Bifurcata</taxon>
        <taxon>Unidentata</taxon>
        <taxon>Episquamata</taxon>
        <taxon>Laterata</taxon>
        <taxon>Lacertibaenia</taxon>
        <taxon>Lacertidae</taxon>
        <taxon>Podarcis</taxon>
    </lineage>
</organism>
<name>A0AA35PJ21_9SAUR</name>
<evidence type="ECO:0000256" key="3">
    <source>
        <dbReference type="SAM" id="Phobius"/>
    </source>
</evidence>
<feature type="region of interest" description="Disordered" evidence="2">
    <location>
        <begin position="285"/>
        <end position="326"/>
    </location>
</feature>
<dbReference type="InterPro" id="IPR042372">
    <property type="entry name" value="IL15RA"/>
</dbReference>
<accession>A0AA35PJ21</accession>
<feature type="transmembrane region" description="Helical" evidence="3">
    <location>
        <begin position="246"/>
        <end position="265"/>
    </location>
</feature>
<feature type="region of interest" description="Disordered" evidence="2">
    <location>
        <begin position="157"/>
        <end position="207"/>
    </location>
</feature>